<comment type="caution">
    <text evidence="2">The sequence shown here is derived from an EMBL/GenBank/DDBJ whole genome shotgun (WGS) entry which is preliminary data.</text>
</comment>
<dbReference type="AlphaFoldDB" id="A0A7X6DRG0"/>
<evidence type="ECO:0000313" key="2">
    <source>
        <dbReference type="EMBL" id="NKE71969.1"/>
    </source>
</evidence>
<evidence type="ECO:0000313" key="3">
    <source>
        <dbReference type="Proteomes" id="UP000534783"/>
    </source>
</evidence>
<evidence type="ECO:0008006" key="4">
    <source>
        <dbReference type="Google" id="ProtNLM"/>
    </source>
</evidence>
<reference evidence="2 3" key="1">
    <citation type="journal article" date="2020" name="Nature">
        <title>Bacterial chemolithoautotrophy via manganese oxidation.</title>
        <authorList>
            <person name="Yu H."/>
            <person name="Leadbetter J.R."/>
        </authorList>
    </citation>
    <scope>NUCLEOTIDE SEQUENCE [LARGE SCALE GENOMIC DNA]</scope>
    <source>
        <strain evidence="2 3">Mn-1</strain>
    </source>
</reference>
<proteinExistence type="predicted"/>
<evidence type="ECO:0000256" key="1">
    <source>
        <dbReference type="SAM" id="MobiDB-lite"/>
    </source>
</evidence>
<organism evidence="2 3">
    <name type="scientific">Candidatus Manganitrophus noduliformans</name>
    <dbReference type="NCBI Taxonomy" id="2606439"/>
    <lineage>
        <taxon>Bacteria</taxon>
        <taxon>Pseudomonadati</taxon>
        <taxon>Nitrospirota</taxon>
        <taxon>Nitrospiria</taxon>
        <taxon>Candidatus Troglogloeales</taxon>
        <taxon>Candidatus Manganitrophaceae</taxon>
        <taxon>Candidatus Manganitrophus</taxon>
    </lineage>
</organism>
<gene>
    <name evidence="2" type="ORF">MNODULE_14570</name>
</gene>
<dbReference type="EMBL" id="VTOW01000003">
    <property type="protein sequence ID" value="NKE71969.1"/>
    <property type="molecule type" value="Genomic_DNA"/>
</dbReference>
<protein>
    <recommendedName>
        <fullName evidence="4">Bacterial EndoU nuclease domain-containing protein</fullName>
    </recommendedName>
</protein>
<feature type="compositionally biased region" description="Low complexity" evidence="1">
    <location>
        <begin position="58"/>
        <end position="67"/>
    </location>
</feature>
<name>A0A7X6DRG0_9BACT</name>
<dbReference type="Proteomes" id="UP000534783">
    <property type="component" value="Unassembled WGS sequence"/>
</dbReference>
<accession>A0A7X6DRG0</accession>
<feature type="region of interest" description="Disordered" evidence="1">
    <location>
        <begin position="49"/>
        <end position="85"/>
    </location>
</feature>
<sequence length="199" mass="22054">MKQIFLRLTPLLFSLPWKGLLLTLLFLFPSLALFGEEFSRREGAPPSALLDSVPLPAPSDAPDRPASGIKKVKKPPAKEKSPQALEEEAALRKRARRAADRYALSSKTLFDHILARHGFKSTVPGKSRFVKGFDVRAGIDFVLKSPDARIRANTEGRPGFIFEATYHKKIGVSPEKKPLKTLRVVIDEAGRVITAFPVK</sequence>
<dbReference type="RefSeq" id="WP_168061214.1">
    <property type="nucleotide sequence ID" value="NZ_VTOW01000003.1"/>
</dbReference>
<keyword evidence="3" id="KW-1185">Reference proteome</keyword>